<keyword evidence="7" id="KW-0645">Protease</keyword>
<dbReference type="Proteomes" id="UP001179952">
    <property type="component" value="Unassembled WGS sequence"/>
</dbReference>
<gene>
    <name evidence="7" type="ORF">QJS04_geneDACA004812</name>
</gene>
<dbReference type="GO" id="GO:0016887">
    <property type="term" value="F:ATP hydrolysis activity"/>
    <property type="evidence" value="ECO:0007669"/>
    <property type="project" value="InterPro"/>
</dbReference>
<sequence length="324" mass="36059">MAPEPEEILNEKNPPPLDEDDIALLKTYGLGPYSESIKAAEKEVKEMAKKINDLCGIKESDTGLAAPSQWDLVSDKQMMQEEQPLQVVELPMLHPEKFVKLGIDPPKGVLCYGPPGTGKTLLARAVANRTDACFIRVIGSELVQKYVGEGARMMARSKKACIVFFDEVDAIGGARFDDGVGGDNEVQRTMLEIVNQLDGFDARGNIKVLMATNRPDTLDPALLRPGRLDRKVEFGLPDLESRTQIFKIHTRTMNCERDIRFELLARLCPNSTGADIRSVCTEAGMYAIRARRKTVTEKDFLDAVNKVIKGYQKFSATPKYMVYN</sequence>
<dbReference type="FunFam" id="1.10.8.60:FF:000005">
    <property type="entry name" value="26S protease regulatory subunit 7"/>
    <property type="match status" value="1"/>
</dbReference>
<feature type="region of interest" description="Disordered" evidence="5">
    <location>
        <begin position="1"/>
        <end position="20"/>
    </location>
</feature>
<name>A0AAV9BX60_ACOGR</name>
<dbReference type="GO" id="GO:0005524">
    <property type="term" value="F:ATP binding"/>
    <property type="evidence" value="ECO:0007669"/>
    <property type="project" value="UniProtKB-KW"/>
</dbReference>
<dbReference type="SMART" id="SM00382">
    <property type="entry name" value="AAA"/>
    <property type="match status" value="1"/>
</dbReference>
<feature type="domain" description="AAA+ ATPase" evidence="6">
    <location>
        <begin position="105"/>
        <end position="238"/>
    </location>
</feature>
<keyword evidence="2 4" id="KW-0547">Nucleotide-binding</keyword>
<evidence type="ECO:0000256" key="5">
    <source>
        <dbReference type="SAM" id="MobiDB-lite"/>
    </source>
</evidence>
<comment type="similarity">
    <text evidence="1 4">Belongs to the AAA ATPase family.</text>
</comment>
<dbReference type="PROSITE" id="PS00674">
    <property type="entry name" value="AAA"/>
    <property type="match status" value="1"/>
</dbReference>
<evidence type="ECO:0000313" key="8">
    <source>
        <dbReference type="Proteomes" id="UP001179952"/>
    </source>
</evidence>
<evidence type="ECO:0000259" key="6">
    <source>
        <dbReference type="SMART" id="SM00382"/>
    </source>
</evidence>
<dbReference type="InterPro" id="IPR003959">
    <property type="entry name" value="ATPase_AAA_core"/>
</dbReference>
<dbReference type="EMBL" id="JAUJYN010000001">
    <property type="protein sequence ID" value="KAK1280534.1"/>
    <property type="molecule type" value="Genomic_DNA"/>
</dbReference>
<keyword evidence="8" id="KW-1185">Reference proteome</keyword>
<dbReference type="Pfam" id="PF17862">
    <property type="entry name" value="AAA_lid_3"/>
    <property type="match status" value="1"/>
</dbReference>
<dbReference type="SUPFAM" id="SSF52540">
    <property type="entry name" value="P-loop containing nucleoside triphosphate hydrolases"/>
    <property type="match status" value="1"/>
</dbReference>
<evidence type="ECO:0000256" key="3">
    <source>
        <dbReference type="ARBA" id="ARBA00022840"/>
    </source>
</evidence>
<dbReference type="Gene3D" id="3.40.50.300">
    <property type="entry name" value="P-loop containing nucleotide triphosphate hydrolases"/>
    <property type="match status" value="1"/>
</dbReference>
<dbReference type="InterPro" id="IPR050221">
    <property type="entry name" value="26S_Proteasome_ATPase"/>
</dbReference>
<dbReference type="FunFam" id="3.40.50.300:FF:003005">
    <property type="entry name" value="26S protease regulatory subunit 7"/>
    <property type="match status" value="1"/>
</dbReference>
<dbReference type="InterPro" id="IPR003960">
    <property type="entry name" value="ATPase_AAA_CS"/>
</dbReference>
<evidence type="ECO:0000313" key="7">
    <source>
        <dbReference type="EMBL" id="KAK1280534.1"/>
    </source>
</evidence>
<dbReference type="PANTHER" id="PTHR23073">
    <property type="entry name" value="26S PROTEASOME REGULATORY SUBUNIT"/>
    <property type="match status" value="1"/>
</dbReference>
<dbReference type="InterPro" id="IPR003593">
    <property type="entry name" value="AAA+_ATPase"/>
</dbReference>
<dbReference type="InterPro" id="IPR027417">
    <property type="entry name" value="P-loop_NTPase"/>
</dbReference>
<dbReference type="GO" id="GO:0000502">
    <property type="term" value="C:proteasome complex"/>
    <property type="evidence" value="ECO:0007669"/>
    <property type="project" value="UniProtKB-ARBA"/>
</dbReference>
<evidence type="ECO:0000256" key="4">
    <source>
        <dbReference type="RuleBase" id="RU003651"/>
    </source>
</evidence>
<accession>A0AAV9BX60</accession>
<dbReference type="AlphaFoldDB" id="A0AAV9BX60"/>
<proteinExistence type="inferred from homology"/>
<keyword evidence="7" id="KW-0378">Hydrolase</keyword>
<evidence type="ECO:0000256" key="2">
    <source>
        <dbReference type="ARBA" id="ARBA00022741"/>
    </source>
</evidence>
<keyword evidence="3 4" id="KW-0067">ATP-binding</keyword>
<organism evidence="7 8">
    <name type="scientific">Acorus gramineus</name>
    <name type="common">Dwarf sweet flag</name>
    <dbReference type="NCBI Taxonomy" id="55184"/>
    <lineage>
        <taxon>Eukaryota</taxon>
        <taxon>Viridiplantae</taxon>
        <taxon>Streptophyta</taxon>
        <taxon>Embryophyta</taxon>
        <taxon>Tracheophyta</taxon>
        <taxon>Spermatophyta</taxon>
        <taxon>Magnoliopsida</taxon>
        <taxon>Liliopsida</taxon>
        <taxon>Acoraceae</taxon>
        <taxon>Acorus</taxon>
    </lineage>
</organism>
<dbReference type="InterPro" id="IPR041569">
    <property type="entry name" value="AAA_lid_3"/>
</dbReference>
<dbReference type="GO" id="GO:0006508">
    <property type="term" value="P:proteolysis"/>
    <property type="evidence" value="ECO:0007669"/>
    <property type="project" value="UniProtKB-KW"/>
</dbReference>
<evidence type="ECO:0000256" key="1">
    <source>
        <dbReference type="ARBA" id="ARBA00006914"/>
    </source>
</evidence>
<reference evidence="7" key="2">
    <citation type="submission" date="2023-06" db="EMBL/GenBank/DDBJ databases">
        <authorList>
            <person name="Ma L."/>
            <person name="Liu K.-W."/>
            <person name="Li Z."/>
            <person name="Hsiao Y.-Y."/>
            <person name="Qi Y."/>
            <person name="Fu T."/>
            <person name="Tang G."/>
            <person name="Zhang D."/>
            <person name="Sun W.-H."/>
            <person name="Liu D.-K."/>
            <person name="Li Y."/>
            <person name="Chen G.-Z."/>
            <person name="Liu X.-D."/>
            <person name="Liao X.-Y."/>
            <person name="Jiang Y.-T."/>
            <person name="Yu X."/>
            <person name="Hao Y."/>
            <person name="Huang J."/>
            <person name="Zhao X.-W."/>
            <person name="Ke S."/>
            <person name="Chen Y.-Y."/>
            <person name="Wu W.-L."/>
            <person name="Hsu J.-L."/>
            <person name="Lin Y.-F."/>
            <person name="Huang M.-D."/>
            <person name="Li C.-Y."/>
            <person name="Huang L."/>
            <person name="Wang Z.-W."/>
            <person name="Zhao X."/>
            <person name="Zhong W.-Y."/>
            <person name="Peng D.-H."/>
            <person name="Ahmad S."/>
            <person name="Lan S."/>
            <person name="Zhang J.-S."/>
            <person name="Tsai W.-C."/>
            <person name="Van De Peer Y."/>
            <person name="Liu Z.-J."/>
        </authorList>
    </citation>
    <scope>NUCLEOTIDE SEQUENCE</scope>
    <source>
        <strain evidence="7">SCP</strain>
        <tissue evidence="7">Leaves</tissue>
    </source>
</reference>
<comment type="caution">
    <text evidence="7">The sequence shown here is derived from an EMBL/GenBank/DDBJ whole genome shotgun (WGS) entry which is preliminary data.</text>
</comment>
<dbReference type="Pfam" id="PF00004">
    <property type="entry name" value="AAA"/>
    <property type="match status" value="1"/>
</dbReference>
<reference evidence="7" key="1">
    <citation type="journal article" date="2023" name="Nat. Commun.">
        <title>Diploid and tetraploid genomes of Acorus and the evolution of monocots.</title>
        <authorList>
            <person name="Ma L."/>
            <person name="Liu K.W."/>
            <person name="Li Z."/>
            <person name="Hsiao Y.Y."/>
            <person name="Qi Y."/>
            <person name="Fu T."/>
            <person name="Tang G.D."/>
            <person name="Zhang D."/>
            <person name="Sun W.H."/>
            <person name="Liu D.K."/>
            <person name="Li Y."/>
            <person name="Chen G.Z."/>
            <person name="Liu X.D."/>
            <person name="Liao X.Y."/>
            <person name="Jiang Y.T."/>
            <person name="Yu X."/>
            <person name="Hao Y."/>
            <person name="Huang J."/>
            <person name="Zhao X.W."/>
            <person name="Ke S."/>
            <person name="Chen Y.Y."/>
            <person name="Wu W.L."/>
            <person name="Hsu J.L."/>
            <person name="Lin Y.F."/>
            <person name="Huang M.D."/>
            <person name="Li C.Y."/>
            <person name="Huang L."/>
            <person name="Wang Z.W."/>
            <person name="Zhao X."/>
            <person name="Zhong W.Y."/>
            <person name="Peng D.H."/>
            <person name="Ahmad S."/>
            <person name="Lan S."/>
            <person name="Zhang J.S."/>
            <person name="Tsai W.C."/>
            <person name="Van de Peer Y."/>
            <person name="Liu Z.J."/>
        </authorList>
    </citation>
    <scope>NUCLEOTIDE SEQUENCE</scope>
    <source>
        <strain evidence="7">SCP</strain>
    </source>
</reference>
<dbReference type="Gene3D" id="1.10.8.60">
    <property type="match status" value="1"/>
</dbReference>
<protein>
    <submittedName>
        <fullName evidence="7">26S protease regulatory subunit 7</fullName>
    </submittedName>
</protein>
<dbReference type="GO" id="GO:0008233">
    <property type="term" value="F:peptidase activity"/>
    <property type="evidence" value="ECO:0007669"/>
    <property type="project" value="UniProtKB-KW"/>
</dbReference>